<proteinExistence type="predicted"/>
<protein>
    <recommendedName>
        <fullName evidence="2">HNHc domain containing protein</fullName>
    </recommendedName>
</protein>
<evidence type="ECO:0000313" key="1">
    <source>
        <dbReference type="EMBL" id="CAB4140167.1"/>
    </source>
</evidence>
<name>A0A6J5M464_9CAUD</name>
<organism evidence="1">
    <name type="scientific">uncultured Caudovirales phage</name>
    <dbReference type="NCBI Taxonomy" id="2100421"/>
    <lineage>
        <taxon>Viruses</taxon>
        <taxon>Duplodnaviria</taxon>
        <taxon>Heunggongvirae</taxon>
        <taxon>Uroviricota</taxon>
        <taxon>Caudoviricetes</taxon>
        <taxon>Peduoviridae</taxon>
        <taxon>Maltschvirus</taxon>
        <taxon>Maltschvirus maltsch</taxon>
    </lineage>
</organism>
<dbReference type="EMBL" id="LR796380">
    <property type="protein sequence ID" value="CAB4140167.1"/>
    <property type="molecule type" value="Genomic_DNA"/>
</dbReference>
<reference evidence="1" key="1">
    <citation type="submission" date="2020-04" db="EMBL/GenBank/DDBJ databases">
        <authorList>
            <person name="Chiriac C."/>
            <person name="Salcher M."/>
            <person name="Ghai R."/>
            <person name="Kavagutti S V."/>
        </authorList>
    </citation>
    <scope>NUCLEOTIDE SEQUENCE</scope>
</reference>
<evidence type="ECO:0008006" key="2">
    <source>
        <dbReference type="Google" id="ProtNLM"/>
    </source>
</evidence>
<feature type="non-terminal residue" evidence="1">
    <location>
        <position position="108"/>
    </location>
</feature>
<sequence length="108" mass="12830">MAFEREEYKKAWDSKRQKHNTTLIQRWKCMKGCAQCGYKSHFAALCLDHIDPNNKDRNRKGSRAVNMKWGKERLKAELAKCQVLCTNCHQVRSWQQEHFKFRARIGST</sequence>
<accession>A0A6J5M464</accession>
<gene>
    <name evidence="1" type="ORF">UFOVP395_1</name>
</gene>